<keyword evidence="2" id="KW-1185">Reference proteome</keyword>
<dbReference type="EMBL" id="SMBP01000024">
    <property type="protein sequence ID" value="TCU54536.1"/>
    <property type="molecule type" value="Genomic_DNA"/>
</dbReference>
<dbReference type="Pfam" id="PF04463">
    <property type="entry name" value="2-thiour_desulf"/>
    <property type="match status" value="1"/>
</dbReference>
<dbReference type="GeneID" id="73794480"/>
<evidence type="ECO:0000313" key="1">
    <source>
        <dbReference type="EMBL" id="TCU54536.1"/>
    </source>
</evidence>
<accession>A0A4R3T226</accession>
<reference evidence="1 2" key="1">
    <citation type="submission" date="2019-03" db="EMBL/GenBank/DDBJ databases">
        <title>Genomic Encyclopedia of Type Strains, Phase IV (KMG-IV): sequencing the most valuable type-strain genomes for metagenomic binning, comparative biology and taxonomic classification.</title>
        <authorList>
            <person name="Goeker M."/>
        </authorList>
    </citation>
    <scope>NUCLEOTIDE SEQUENCE [LARGE SCALE GENOMIC DNA]</scope>
    <source>
        <strain evidence="1 2">DSM 29481</strain>
    </source>
</reference>
<dbReference type="PANTHER" id="PTHR30087">
    <property type="entry name" value="INNER MEMBRANE PROTEIN"/>
    <property type="match status" value="1"/>
</dbReference>
<proteinExistence type="predicted"/>
<sequence>MNYAVSACLMGVNCKYNGGNNENAKIIAFLKDRPHLTVCPEIAGGLPVPRACCEIVNGRILNTDKEDVTDAFIRGAEKEVQRLLDEKVDLVILQPRSPSCGKGRIYDGTFQGKLKDGDGVFVQLCKKQGIEVWNCDEFLEKRIGFLK</sequence>
<gene>
    <name evidence="1" type="ORF">EDD61_12413</name>
</gene>
<evidence type="ECO:0000313" key="2">
    <source>
        <dbReference type="Proteomes" id="UP000295773"/>
    </source>
</evidence>
<dbReference type="InterPro" id="IPR007553">
    <property type="entry name" value="2-thiour_desulf"/>
</dbReference>
<dbReference type="AlphaFoldDB" id="A0A4R3T226"/>
<dbReference type="Proteomes" id="UP000295773">
    <property type="component" value="Unassembled WGS sequence"/>
</dbReference>
<dbReference type="RefSeq" id="WP_008691273.1">
    <property type="nucleotide sequence ID" value="NZ_AP024510.1"/>
</dbReference>
<protein>
    <submittedName>
        <fullName evidence="1">Uncharacterized protein YbbK (DUF523 family)</fullName>
    </submittedName>
</protein>
<comment type="caution">
    <text evidence="1">The sequence shown here is derived from an EMBL/GenBank/DDBJ whole genome shotgun (WGS) entry which is preliminary data.</text>
</comment>
<name>A0A4R3T226_9FIRM</name>
<dbReference type="PANTHER" id="PTHR30087:SF1">
    <property type="entry name" value="HYPOTHETICAL CYTOSOLIC PROTEIN"/>
    <property type="match status" value="1"/>
</dbReference>
<organism evidence="1 2">
    <name type="scientific">Longicatena caecimuris</name>
    <dbReference type="NCBI Taxonomy" id="1796635"/>
    <lineage>
        <taxon>Bacteria</taxon>
        <taxon>Bacillati</taxon>
        <taxon>Bacillota</taxon>
        <taxon>Erysipelotrichia</taxon>
        <taxon>Erysipelotrichales</taxon>
        <taxon>Erysipelotrichaceae</taxon>
        <taxon>Longicatena</taxon>
    </lineage>
</organism>